<dbReference type="InParanoid" id="A0A2J6TX12"/>
<dbReference type="OrthoDB" id="20368at2759"/>
<dbReference type="EMBL" id="KZ613740">
    <property type="protein sequence ID" value="PMD67521.1"/>
    <property type="molecule type" value="Genomic_DNA"/>
</dbReference>
<accession>A0A2J6TX12</accession>
<gene>
    <name evidence="1" type="ORF">K444DRAFT_606451</name>
</gene>
<dbReference type="Proteomes" id="UP000235371">
    <property type="component" value="Unassembled WGS sequence"/>
</dbReference>
<reference evidence="1 2" key="1">
    <citation type="submission" date="2016-04" db="EMBL/GenBank/DDBJ databases">
        <title>A degradative enzymes factory behind the ericoid mycorrhizal symbiosis.</title>
        <authorList>
            <consortium name="DOE Joint Genome Institute"/>
            <person name="Martino E."/>
            <person name="Morin E."/>
            <person name="Grelet G."/>
            <person name="Kuo A."/>
            <person name="Kohler A."/>
            <person name="Daghino S."/>
            <person name="Barry K."/>
            <person name="Choi C."/>
            <person name="Cichocki N."/>
            <person name="Clum A."/>
            <person name="Copeland A."/>
            <person name="Hainaut M."/>
            <person name="Haridas S."/>
            <person name="Labutti K."/>
            <person name="Lindquist E."/>
            <person name="Lipzen A."/>
            <person name="Khouja H.-R."/>
            <person name="Murat C."/>
            <person name="Ohm R."/>
            <person name="Olson A."/>
            <person name="Spatafora J."/>
            <person name="Veneault-Fourrey C."/>
            <person name="Henrissat B."/>
            <person name="Grigoriev I."/>
            <person name="Martin F."/>
            <person name="Perotto S."/>
        </authorList>
    </citation>
    <scope>NUCLEOTIDE SEQUENCE [LARGE SCALE GENOMIC DNA]</scope>
    <source>
        <strain evidence="1 2">E</strain>
    </source>
</reference>
<evidence type="ECO:0000313" key="1">
    <source>
        <dbReference type="EMBL" id="PMD67521.1"/>
    </source>
</evidence>
<sequence>MVPRRFMLITAGFLLTTFVVYQFLPWTPLSSINFDNGKALLSSTTSSLSHWKNPGTHSAQIQLFFDQVFSVSQPSPYSFPALAQSCSQAPWSSHPSEEIYLKCGGMAAGLTSIVSQVKVCLKMAVDTGSNLVLPAMPLRDSTDLTDFNFFNEAAYMTYDKWFDLEHLRAGMRKACPKMKVIHPDELDTTVSVKHTWNVEIGDAPGYHFPDSYFWVGRPFRTFFEEQFAKRKAEFEASTGGKDNGKEGITLVTIGSPFLLFRITEDPTRQDLALWNDLALLVRFKEEPRQIIDRLLGHMERPFYGVHFRVEKDNIWSPLDVQLAADLDSLDRAWAKFGTPGAQKPLVYLACGDPEQVKIFETAGKERGWEVTHKWKVAEGNEETLGMIKDLPFDFQGAVDFGVMVRSEFYIGITGSAFSSTVANARDTTGRYRGSSFDVFEDEGARSHLNTDGAASNYPCCL</sequence>
<dbReference type="RefSeq" id="XP_024744425.1">
    <property type="nucleotide sequence ID" value="XM_024878998.1"/>
</dbReference>
<name>A0A2J6TX12_9HELO</name>
<proteinExistence type="predicted"/>
<organism evidence="1 2">
    <name type="scientific">Hyaloscypha bicolor E</name>
    <dbReference type="NCBI Taxonomy" id="1095630"/>
    <lineage>
        <taxon>Eukaryota</taxon>
        <taxon>Fungi</taxon>
        <taxon>Dikarya</taxon>
        <taxon>Ascomycota</taxon>
        <taxon>Pezizomycotina</taxon>
        <taxon>Leotiomycetes</taxon>
        <taxon>Helotiales</taxon>
        <taxon>Hyaloscyphaceae</taxon>
        <taxon>Hyaloscypha</taxon>
        <taxon>Hyaloscypha bicolor</taxon>
    </lineage>
</organism>
<dbReference type="STRING" id="1095630.A0A2J6TX12"/>
<dbReference type="GeneID" id="36587075"/>
<protein>
    <submittedName>
        <fullName evidence="1">Uncharacterized protein</fullName>
    </submittedName>
</protein>
<dbReference type="Gene3D" id="3.40.50.11350">
    <property type="match status" value="1"/>
</dbReference>
<keyword evidence="2" id="KW-1185">Reference proteome</keyword>
<dbReference type="AlphaFoldDB" id="A0A2J6TX12"/>
<evidence type="ECO:0000313" key="2">
    <source>
        <dbReference type="Proteomes" id="UP000235371"/>
    </source>
</evidence>
<dbReference type="CDD" id="cd11296">
    <property type="entry name" value="O-FucT_like"/>
    <property type="match status" value="1"/>
</dbReference>